<dbReference type="RefSeq" id="WP_314513986.1">
    <property type="nucleotide sequence ID" value="NZ_JASJOU010000008.1"/>
</dbReference>
<dbReference type="EMBL" id="JASJOU010000008">
    <property type="protein sequence ID" value="MDJ1503363.1"/>
    <property type="molecule type" value="Genomic_DNA"/>
</dbReference>
<keyword evidence="2" id="KW-1185">Reference proteome</keyword>
<evidence type="ECO:0000313" key="2">
    <source>
        <dbReference type="Proteomes" id="UP001232063"/>
    </source>
</evidence>
<comment type="caution">
    <text evidence="1">The sequence shown here is derived from an EMBL/GenBank/DDBJ whole genome shotgun (WGS) entry which is preliminary data.</text>
</comment>
<accession>A0AAE3R9T7</accession>
<dbReference type="Proteomes" id="UP001232063">
    <property type="component" value="Unassembled WGS sequence"/>
</dbReference>
<dbReference type="PROSITE" id="PS51257">
    <property type="entry name" value="PROKAR_LIPOPROTEIN"/>
    <property type="match status" value="1"/>
</dbReference>
<evidence type="ECO:0000313" key="1">
    <source>
        <dbReference type="EMBL" id="MDJ1503363.1"/>
    </source>
</evidence>
<organism evidence="1 2">
    <name type="scientific">Xanthocytophaga agilis</name>
    <dbReference type="NCBI Taxonomy" id="3048010"/>
    <lineage>
        <taxon>Bacteria</taxon>
        <taxon>Pseudomonadati</taxon>
        <taxon>Bacteroidota</taxon>
        <taxon>Cytophagia</taxon>
        <taxon>Cytophagales</taxon>
        <taxon>Rhodocytophagaceae</taxon>
        <taxon>Xanthocytophaga</taxon>
    </lineage>
</organism>
<evidence type="ECO:0008006" key="3">
    <source>
        <dbReference type="Google" id="ProtNLM"/>
    </source>
</evidence>
<name>A0AAE3R9T7_9BACT</name>
<proteinExistence type="predicted"/>
<gene>
    <name evidence="1" type="ORF">QNI22_22025</name>
</gene>
<dbReference type="AlphaFoldDB" id="A0AAE3R9T7"/>
<sequence>MKFQIVILTLLIGAFTFLSSCKKDEENPESTRTELLTSHSWKISQVLANGTPVTDDAIQLILGSGSSLAQLTRSSILFKTDSTYTATDQQTDSTFTDTWYFTDNETKIRLEAASDTFDFTIDLLSKEKLNLSTRYTVSGLTPTIVLQLVP</sequence>
<protein>
    <recommendedName>
        <fullName evidence="3">Lipocalin-like domain-containing protein</fullName>
    </recommendedName>
</protein>
<reference evidence="1" key="1">
    <citation type="submission" date="2023-05" db="EMBL/GenBank/DDBJ databases">
        <authorList>
            <person name="Zhang X."/>
        </authorList>
    </citation>
    <scope>NUCLEOTIDE SEQUENCE</scope>
    <source>
        <strain evidence="1">BD1B2-1</strain>
    </source>
</reference>